<dbReference type="Gene3D" id="3.40.50.300">
    <property type="entry name" value="P-loop containing nucleotide triphosphate hydrolases"/>
    <property type="match status" value="1"/>
</dbReference>
<dbReference type="SMART" id="SM00382">
    <property type="entry name" value="AAA"/>
    <property type="match status" value="1"/>
</dbReference>
<proteinExistence type="predicted"/>
<reference evidence="6" key="1">
    <citation type="submission" date="2017-04" db="EMBL/GenBank/DDBJ databases">
        <title>Function of individual gut microbiota members based on whole genome sequencing of pure cultures obtained from chicken caecum.</title>
        <authorList>
            <person name="Medvecky M."/>
            <person name="Cejkova D."/>
            <person name="Polansky O."/>
            <person name="Karasova D."/>
            <person name="Kubasova T."/>
            <person name="Cizek A."/>
            <person name="Rychlik I."/>
        </authorList>
    </citation>
    <scope>NUCLEOTIDE SEQUENCE [LARGE SCALE GENOMIC DNA]</scope>
    <source>
        <strain evidence="6">An149</strain>
    </source>
</reference>
<dbReference type="GO" id="GO:0016887">
    <property type="term" value="F:ATP hydrolysis activity"/>
    <property type="evidence" value="ECO:0007669"/>
    <property type="project" value="InterPro"/>
</dbReference>
<dbReference type="RefSeq" id="WP_087254507.1">
    <property type="nucleotide sequence ID" value="NZ_CAKNPG010000014.1"/>
</dbReference>
<reference evidence="4" key="4">
    <citation type="submission" date="2021-09" db="EMBL/GenBank/DDBJ databases">
        <authorList>
            <person name="Gilroy R."/>
        </authorList>
    </citation>
    <scope>NUCLEOTIDE SEQUENCE</scope>
    <source>
        <strain evidence="4">CHK193-16274</strain>
    </source>
</reference>
<comment type="caution">
    <text evidence="5">The sequence shown here is derived from an EMBL/GenBank/DDBJ whole genome shotgun (WGS) entry which is preliminary data.</text>
</comment>
<dbReference type="InterPro" id="IPR017871">
    <property type="entry name" value="ABC_transporter-like_CS"/>
</dbReference>
<reference evidence="5" key="2">
    <citation type="journal article" date="2018" name="BMC Genomics">
        <title>Whole genome sequencing and function prediction of 133 gut anaerobes isolated from chicken caecum in pure cultures.</title>
        <authorList>
            <person name="Medvecky M."/>
            <person name="Cejkova D."/>
            <person name="Polansky O."/>
            <person name="Karasova D."/>
            <person name="Kubasova T."/>
            <person name="Cizek A."/>
            <person name="Rychlik I."/>
        </authorList>
    </citation>
    <scope>NUCLEOTIDE SEQUENCE</scope>
    <source>
        <strain evidence="5">An149</strain>
    </source>
</reference>
<feature type="domain" description="ABC transporter" evidence="3">
    <location>
        <begin position="3"/>
        <end position="207"/>
    </location>
</feature>
<evidence type="ECO:0000259" key="3">
    <source>
        <dbReference type="PROSITE" id="PS50893"/>
    </source>
</evidence>
<dbReference type="PROSITE" id="PS00211">
    <property type="entry name" value="ABC_TRANSPORTER_1"/>
    <property type="match status" value="1"/>
</dbReference>
<dbReference type="InterPro" id="IPR003439">
    <property type="entry name" value="ABC_transporter-like_ATP-bd"/>
</dbReference>
<dbReference type="Proteomes" id="UP000749320">
    <property type="component" value="Unassembled WGS sequence"/>
</dbReference>
<evidence type="ECO:0000313" key="6">
    <source>
        <dbReference type="Proteomes" id="UP000196258"/>
    </source>
</evidence>
<dbReference type="InterPro" id="IPR027417">
    <property type="entry name" value="P-loop_NTPase"/>
</dbReference>
<dbReference type="Proteomes" id="UP000196258">
    <property type="component" value="Unassembled WGS sequence"/>
</dbReference>
<evidence type="ECO:0000313" key="4">
    <source>
        <dbReference type="EMBL" id="HJF39712.1"/>
    </source>
</evidence>
<dbReference type="GO" id="GO:0005886">
    <property type="term" value="C:plasma membrane"/>
    <property type="evidence" value="ECO:0007669"/>
    <property type="project" value="TreeGrafter"/>
</dbReference>
<evidence type="ECO:0000256" key="2">
    <source>
        <dbReference type="ARBA" id="ARBA00022840"/>
    </source>
</evidence>
<dbReference type="GO" id="GO:0005524">
    <property type="term" value="F:ATP binding"/>
    <property type="evidence" value="ECO:0007669"/>
    <property type="project" value="UniProtKB-KW"/>
</dbReference>
<dbReference type="EMBL" id="DYWV01000072">
    <property type="protein sequence ID" value="HJF39712.1"/>
    <property type="molecule type" value="Genomic_DNA"/>
</dbReference>
<dbReference type="PANTHER" id="PTHR24220">
    <property type="entry name" value="IMPORT ATP-BINDING PROTEIN"/>
    <property type="match status" value="1"/>
</dbReference>
<reference evidence="4" key="3">
    <citation type="journal article" date="2021" name="PeerJ">
        <title>Extensive microbial diversity within the chicken gut microbiome revealed by metagenomics and culture.</title>
        <authorList>
            <person name="Gilroy R."/>
            <person name="Ravi A."/>
            <person name="Getino M."/>
            <person name="Pursley I."/>
            <person name="Horton D.L."/>
            <person name="Alikhan N.F."/>
            <person name="Baker D."/>
            <person name="Gharbi K."/>
            <person name="Hall N."/>
            <person name="Watson M."/>
            <person name="Adriaenssens E.M."/>
            <person name="Foster-Nyarko E."/>
            <person name="Jarju S."/>
            <person name="Secka A."/>
            <person name="Antonio M."/>
            <person name="Oren A."/>
            <person name="Chaudhuri R.R."/>
            <person name="La Ragione R."/>
            <person name="Hildebrand F."/>
            <person name="Pallen M.J."/>
        </authorList>
    </citation>
    <scope>NUCLEOTIDE SEQUENCE</scope>
    <source>
        <strain evidence="4">CHK193-16274</strain>
    </source>
</reference>
<dbReference type="SUPFAM" id="SSF52540">
    <property type="entry name" value="P-loop containing nucleoside triphosphate hydrolases"/>
    <property type="match status" value="1"/>
</dbReference>
<protein>
    <submittedName>
        <fullName evidence="4">ATP-binding cassette domain-containing protein</fullName>
    </submittedName>
</protein>
<name>A0A1Y4QLD9_9FIRM</name>
<keyword evidence="2 4" id="KW-0067">ATP-binding</keyword>
<dbReference type="Pfam" id="PF00005">
    <property type="entry name" value="ABC_tran"/>
    <property type="match status" value="1"/>
</dbReference>
<sequence>MEIKISNISVKINGNQIFSNLSYIMNSGDMIALTGASGCGKTTLLNCLGLIQPIESGTILIDQKNATKWNDKEKTNFWHKYATFIYQDYGIIEDESVAYNITLDKSKIHKSEVETILKKVGLSGRANEQAVVLSGGEKQRIGIARAILKNASIIYADEPTASLDSENRQIVIKLLKECALNGAIVILATHDDRLVNECSKIIDMSKL</sequence>
<dbReference type="GO" id="GO:0022857">
    <property type="term" value="F:transmembrane transporter activity"/>
    <property type="evidence" value="ECO:0007669"/>
    <property type="project" value="TreeGrafter"/>
</dbReference>
<organism evidence="5 6">
    <name type="scientific">Thomasclavelia spiroformis</name>
    <dbReference type="NCBI Taxonomy" id="29348"/>
    <lineage>
        <taxon>Bacteria</taxon>
        <taxon>Bacillati</taxon>
        <taxon>Bacillota</taxon>
        <taxon>Erysipelotrichia</taxon>
        <taxon>Erysipelotrichales</taxon>
        <taxon>Coprobacillaceae</taxon>
        <taxon>Thomasclavelia</taxon>
    </lineage>
</organism>
<dbReference type="AlphaFoldDB" id="A0A1Y4QLD9"/>
<dbReference type="PROSITE" id="PS50893">
    <property type="entry name" value="ABC_TRANSPORTER_2"/>
    <property type="match status" value="1"/>
</dbReference>
<accession>A0A1Y4QLD9</accession>
<dbReference type="PANTHER" id="PTHR24220:SF86">
    <property type="entry name" value="ABC TRANSPORTER ABCH.1"/>
    <property type="match status" value="1"/>
</dbReference>
<dbReference type="InterPro" id="IPR003593">
    <property type="entry name" value="AAA+_ATPase"/>
</dbReference>
<evidence type="ECO:0000313" key="5">
    <source>
        <dbReference type="EMBL" id="OUQ06099.1"/>
    </source>
</evidence>
<keyword evidence="1" id="KW-0547">Nucleotide-binding</keyword>
<evidence type="ECO:0000256" key="1">
    <source>
        <dbReference type="ARBA" id="ARBA00022741"/>
    </source>
</evidence>
<gene>
    <name evidence="5" type="ORF">B5E91_02120</name>
    <name evidence="4" type="ORF">K8V91_02200</name>
</gene>
<dbReference type="InterPro" id="IPR015854">
    <property type="entry name" value="ABC_transpr_LolD-like"/>
</dbReference>
<dbReference type="EMBL" id="NFLB01000002">
    <property type="protein sequence ID" value="OUQ06099.1"/>
    <property type="molecule type" value="Genomic_DNA"/>
</dbReference>